<dbReference type="CDD" id="cd04301">
    <property type="entry name" value="NAT_SF"/>
    <property type="match status" value="1"/>
</dbReference>
<dbReference type="SUPFAM" id="SSF55729">
    <property type="entry name" value="Acyl-CoA N-acyltransferases (Nat)"/>
    <property type="match status" value="1"/>
</dbReference>
<dbReference type="PANTHER" id="PTHR43800">
    <property type="entry name" value="PEPTIDYL-LYSINE N-ACETYLTRANSFERASE YJAB"/>
    <property type="match status" value="1"/>
</dbReference>
<keyword evidence="2" id="KW-0012">Acyltransferase</keyword>
<dbReference type="PROSITE" id="PS51186">
    <property type="entry name" value="GNAT"/>
    <property type="match status" value="1"/>
</dbReference>
<name>A0ABP9VHJ9_9BACT</name>
<dbReference type="Pfam" id="PF00583">
    <property type="entry name" value="Acetyltransf_1"/>
    <property type="match status" value="1"/>
</dbReference>
<dbReference type="PANTHER" id="PTHR43800:SF1">
    <property type="entry name" value="PEPTIDYL-LYSINE N-ACETYLTRANSFERASE YJAB"/>
    <property type="match status" value="1"/>
</dbReference>
<feature type="domain" description="N-acetyltransferase" evidence="3">
    <location>
        <begin position="1"/>
        <end position="142"/>
    </location>
</feature>
<keyword evidence="5" id="KW-1185">Reference proteome</keyword>
<dbReference type="Gene3D" id="3.40.630.30">
    <property type="match status" value="1"/>
</dbReference>
<keyword evidence="1" id="KW-0808">Transferase</keyword>
<dbReference type="RefSeq" id="WP_345681745.1">
    <property type="nucleotide sequence ID" value="NZ_BAABRO010000001.1"/>
</dbReference>
<dbReference type="InterPro" id="IPR016181">
    <property type="entry name" value="Acyl_CoA_acyltransferase"/>
</dbReference>
<dbReference type="EMBL" id="BAABRO010000001">
    <property type="protein sequence ID" value="GAA5504694.1"/>
    <property type="molecule type" value="Genomic_DNA"/>
</dbReference>
<sequence length="149" mass="16912">MQIRPAHIDDQIDLERIYCDSISSAAWLPDSVRRSVISFAADSEGEIVHVASDAGNKVQGFISVWQPESFIHHLYVAPSFQQQGVGTMLLQSLATWLPRPWRLKCTQANEAAFAFYKKRGWNVIEPGQSDHGPYWLMQCESIPIAIQRR</sequence>
<organism evidence="4 5">
    <name type="scientific">Novipirellula caenicola</name>
    <dbReference type="NCBI Taxonomy" id="1536901"/>
    <lineage>
        <taxon>Bacteria</taxon>
        <taxon>Pseudomonadati</taxon>
        <taxon>Planctomycetota</taxon>
        <taxon>Planctomycetia</taxon>
        <taxon>Pirellulales</taxon>
        <taxon>Pirellulaceae</taxon>
        <taxon>Novipirellula</taxon>
    </lineage>
</organism>
<dbReference type="InterPro" id="IPR000182">
    <property type="entry name" value="GNAT_dom"/>
</dbReference>
<reference evidence="4 5" key="1">
    <citation type="submission" date="2024-02" db="EMBL/GenBank/DDBJ databases">
        <title>Rhodopirellula caenicola NBRC 110016.</title>
        <authorList>
            <person name="Ichikawa N."/>
            <person name="Katano-Makiyama Y."/>
            <person name="Hidaka K."/>
        </authorList>
    </citation>
    <scope>NUCLEOTIDE SEQUENCE [LARGE SCALE GENOMIC DNA]</scope>
    <source>
        <strain evidence="4 5">NBRC 110016</strain>
    </source>
</reference>
<evidence type="ECO:0000259" key="3">
    <source>
        <dbReference type="PROSITE" id="PS51186"/>
    </source>
</evidence>
<evidence type="ECO:0000313" key="5">
    <source>
        <dbReference type="Proteomes" id="UP001416858"/>
    </source>
</evidence>
<protein>
    <recommendedName>
        <fullName evidence="3">N-acetyltransferase domain-containing protein</fullName>
    </recommendedName>
</protein>
<dbReference type="Proteomes" id="UP001416858">
    <property type="component" value="Unassembled WGS sequence"/>
</dbReference>
<accession>A0ABP9VHJ9</accession>
<gene>
    <name evidence="4" type="ORF">Rcae01_00133</name>
</gene>
<evidence type="ECO:0000256" key="2">
    <source>
        <dbReference type="ARBA" id="ARBA00023315"/>
    </source>
</evidence>
<comment type="caution">
    <text evidence="4">The sequence shown here is derived from an EMBL/GenBank/DDBJ whole genome shotgun (WGS) entry which is preliminary data.</text>
</comment>
<evidence type="ECO:0000256" key="1">
    <source>
        <dbReference type="ARBA" id="ARBA00022679"/>
    </source>
</evidence>
<evidence type="ECO:0000313" key="4">
    <source>
        <dbReference type="EMBL" id="GAA5504694.1"/>
    </source>
</evidence>
<proteinExistence type="predicted"/>